<evidence type="ECO:0000313" key="3">
    <source>
        <dbReference type="Proteomes" id="UP000594986"/>
    </source>
</evidence>
<feature type="transmembrane region" description="Helical" evidence="1">
    <location>
        <begin position="144"/>
        <end position="165"/>
    </location>
</feature>
<evidence type="ECO:0000313" key="2">
    <source>
        <dbReference type="EMBL" id="QPS96848.1"/>
    </source>
</evidence>
<accession>A0A7T3DUR0</accession>
<proteinExistence type="predicted"/>
<evidence type="ECO:0000256" key="1">
    <source>
        <dbReference type="SAM" id="Phobius"/>
    </source>
</evidence>
<dbReference type="Proteomes" id="UP000594986">
    <property type="component" value="Chromosome"/>
</dbReference>
<dbReference type="EMBL" id="CP065706">
    <property type="protein sequence ID" value="QPS96848.1"/>
    <property type="molecule type" value="Genomic_DNA"/>
</dbReference>
<protein>
    <submittedName>
        <fullName evidence="2">Uncharacterized protein</fullName>
    </submittedName>
</protein>
<feature type="transmembrane region" description="Helical" evidence="1">
    <location>
        <begin position="290"/>
        <end position="309"/>
    </location>
</feature>
<sequence length="403" mass="47946">MSEILTILSFLIIFLIFSEFKRRKNKRFNDSPFFVIIEKEYKKWHRMNGRILNRKYTTAFEIDRILFELRSKLLDYGITKKEFENYIKFVESKGNQLSFSIKDIIIGLLTFLSTNTLISKILPNPTWEQIQDSLQGLVSSMSEYNYIFNIILILLLFILLIRSMYVINNFDNLNKEGQRFPLLKRLESIWEYKENTEISTTEDALKHRKGNTEEYVYTKINFSKSNFDKRLEVAVGETVFDNFAFIFKKIEVVFTCLSSVFDWLLGFILPTIFLISSLWLLSLEPKTNMINILFIKILSVIIYLLFISFSNSQMNVYSEGITYEKSDFSKKYQYKLVPVRRKWPSIICFVIYLIFSIFIGYYLFVSEKLNCLNIIFLIIFFIVYLTSFFRRVEKVLDDNAIIQ</sequence>
<feature type="transmembrane region" description="Helical" evidence="1">
    <location>
        <begin position="343"/>
        <end position="364"/>
    </location>
</feature>
<dbReference type="RefSeq" id="WP_197905360.1">
    <property type="nucleotide sequence ID" value="NZ_CP065706.1"/>
</dbReference>
<keyword evidence="1" id="KW-0812">Transmembrane</keyword>
<name>A0A7T3DUR0_STROR</name>
<reference evidence="2 3" key="1">
    <citation type="submission" date="2020-12" db="EMBL/GenBank/DDBJ databases">
        <title>FDA dAtabase for Regulatory Grade micrObial Sequences (FDA-ARGOS): Supporting development and validation of Infectious Disease Dx tests.</title>
        <authorList>
            <person name="Sproer C."/>
            <person name="Gronow S."/>
            <person name="Severitt S."/>
            <person name="Schroder I."/>
            <person name="Tallon L."/>
            <person name="Sadzewicz L."/>
            <person name="Zhao X."/>
            <person name="Boylan J."/>
            <person name="Ott S."/>
            <person name="Bowen H."/>
            <person name="Vavikolanu K."/>
            <person name="Mehta A."/>
            <person name="Aluvathingal J."/>
            <person name="Nadendla S."/>
            <person name="Lowell S."/>
            <person name="Myers T."/>
            <person name="Yan Y."/>
            <person name="Sichtig H."/>
        </authorList>
    </citation>
    <scope>NUCLEOTIDE SEQUENCE [LARGE SCALE GENOMIC DNA]</scope>
    <source>
        <strain evidence="2 3">FDAARGOS_886</strain>
    </source>
</reference>
<gene>
    <name evidence="2" type="ORF">I6G43_06290</name>
</gene>
<keyword evidence="1" id="KW-1133">Transmembrane helix</keyword>
<feature type="transmembrane region" description="Helical" evidence="1">
    <location>
        <begin position="371"/>
        <end position="389"/>
    </location>
</feature>
<feature type="transmembrane region" description="Helical" evidence="1">
    <location>
        <begin position="263"/>
        <end position="283"/>
    </location>
</feature>
<organism evidence="2 3">
    <name type="scientific">Streptococcus oralis</name>
    <dbReference type="NCBI Taxonomy" id="1303"/>
    <lineage>
        <taxon>Bacteria</taxon>
        <taxon>Bacillati</taxon>
        <taxon>Bacillota</taxon>
        <taxon>Bacilli</taxon>
        <taxon>Lactobacillales</taxon>
        <taxon>Streptococcaceae</taxon>
        <taxon>Streptococcus</taxon>
    </lineage>
</organism>
<keyword evidence="1" id="KW-0472">Membrane</keyword>
<dbReference type="AlphaFoldDB" id="A0A7T3DUR0"/>